<sequence>MHGTFSDSKSTWKELTDALKKDGRCAHALDYGDKGKRPIAQSAGEVSAFVDEVLRKTGAATVDLVGYSQGAVLARYYAKNLGGAAKATSLIGIAPPNHGLPPGNTPDWLAKRCPACVDMQSGSPFMKALSEGGDLVGAVRYTTIASKHDGLLSLATQALTGPPGRVSNVVIQDSCPLDFTGHGQMTHAWTTVKWAVNALRNNGLADPAYKPC</sequence>
<evidence type="ECO:0000313" key="1">
    <source>
        <dbReference type="EMBL" id="GAA4017653.1"/>
    </source>
</evidence>
<accession>A0ABP7SX00</accession>
<evidence type="ECO:0000313" key="2">
    <source>
        <dbReference type="Proteomes" id="UP001501747"/>
    </source>
</evidence>
<comment type="caution">
    <text evidence="1">The sequence shown here is derived from an EMBL/GenBank/DDBJ whole genome shotgun (WGS) entry which is preliminary data.</text>
</comment>
<dbReference type="EMBL" id="BAABAL010000017">
    <property type="protein sequence ID" value="GAA4017653.1"/>
    <property type="molecule type" value="Genomic_DNA"/>
</dbReference>
<protein>
    <submittedName>
        <fullName evidence="1">Alpha/beta fold hydrolase</fullName>
    </submittedName>
</protein>
<organism evidence="1 2">
    <name type="scientific">Allokutzneria multivorans</name>
    <dbReference type="NCBI Taxonomy" id="1142134"/>
    <lineage>
        <taxon>Bacteria</taxon>
        <taxon>Bacillati</taxon>
        <taxon>Actinomycetota</taxon>
        <taxon>Actinomycetes</taxon>
        <taxon>Pseudonocardiales</taxon>
        <taxon>Pseudonocardiaceae</taxon>
        <taxon>Allokutzneria</taxon>
    </lineage>
</organism>
<dbReference type="InterPro" id="IPR002918">
    <property type="entry name" value="Lipase_EstA/Esterase_EstB"/>
</dbReference>
<keyword evidence="2" id="KW-1185">Reference proteome</keyword>
<dbReference type="Proteomes" id="UP001501747">
    <property type="component" value="Unassembled WGS sequence"/>
</dbReference>
<dbReference type="Pfam" id="PF01674">
    <property type="entry name" value="Lipase_2"/>
    <property type="match status" value="1"/>
</dbReference>
<dbReference type="SUPFAM" id="SSF53474">
    <property type="entry name" value="alpha/beta-Hydrolases"/>
    <property type="match status" value="1"/>
</dbReference>
<proteinExistence type="predicted"/>
<dbReference type="Gene3D" id="3.40.50.1820">
    <property type="entry name" value="alpha/beta hydrolase"/>
    <property type="match status" value="1"/>
</dbReference>
<dbReference type="GO" id="GO:0016787">
    <property type="term" value="F:hydrolase activity"/>
    <property type="evidence" value="ECO:0007669"/>
    <property type="project" value="UniProtKB-KW"/>
</dbReference>
<reference evidence="2" key="1">
    <citation type="journal article" date="2019" name="Int. J. Syst. Evol. Microbiol.">
        <title>The Global Catalogue of Microorganisms (GCM) 10K type strain sequencing project: providing services to taxonomists for standard genome sequencing and annotation.</title>
        <authorList>
            <consortium name="The Broad Institute Genomics Platform"/>
            <consortium name="The Broad Institute Genome Sequencing Center for Infectious Disease"/>
            <person name="Wu L."/>
            <person name="Ma J."/>
        </authorList>
    </citation>
    <scope>NUCLEOTIDE SEQUENCE [LARGE SCALE GENOMIC DNA]</scope>
    <source>
        <strain evidence="2">JCM 17342</strain>
    </source>
</reference>
<gene>
    <name evidence="1" type="ORF">GCM10022247_46250</name>
</gene>
<name>A0ABP7SX00_9PSEU</name>
<keyword evidence="1" id="KW-0378">Hydrolase</keyword>
<dbReference type="InterPro" id="IPR029058">
    <property type="entry name" value="AB_hydrolase_fold"/>
</dbReference>